<evidence type="ECO:0000256" key="2">
    <source>
        <dbReference type="ARBA" id="ARBA00008921"/>
    </source>
</evidence>
<dbReference type="InterPro" id="IPR036116">
    <property type="entry name" value="FN3_sf"/>
</dbReference>
<evidence type="ECO:0000259" key="13">
    <source>
        <dbReference type="PROSITE" id="PS50853"/>
    </source>
</evidence>
<dbReference type="Pfam" id="PF00041">
    <property type="entry name" value="fn3"/>
    <property type="match status" value="1"/>
</dbReference>
<sequence length="697" mass="78381">MATPTRRWLLPVLLVILPSGYPSSGPPAPPSEPECYRPCSSHSCSVIRCVWTPDPESDHSTNYSLHWEPTNTDDDNIKGGRSYDGLIHRENFRSHGELRVWVQAQNQNGSVKSQDALIDTEAIKKPPPPLFLSNHHGSLEVTWSVACVLQPSQGTCEVRYRAEDDQGWPQAQYEDGLHNSFEVPEPRPGSEYEFQVRCACDSSLVSDWSEIYRIRSAEAAPVGEVDVWMDCVTPFSSFDCFLTWKNLSISEARGFILGYQVTVSYSNGTVKHINVSTVDPSSVWAYDEMKWYLTSSLKRVSSVYVSAYNSIGTGNASHLVVPEPGEHTDDQIIDLQMTEENLTVSWTLPPHFPDNVKHYVVQYRECWPGRGLDWIKVDKSRRTVSFKKGVFKKYTSYQVSLFVVSDSNQIRLISTAVAYSVQGVPSAVPSFNISVIAATDVTLFWEPVSCSKRNGKILHYQIGVEHAGTQTVYNVSVTPDHGTMTYKLPGLSPGRKYKVWIRAVTAAGPGPSVTTTLKTKHVEDLGHVIHTLVPVGFLFVTIIFVALCVIRGPRKVCPVLPRCLYEKVPDPSNSHIFKHMRHQISEPLNWICIPLYEPSPKISLLEIVEVKSKALGPDRLTRSVLENDCLQMSSTDVQRGETIVEDKDRMDPRYGREEYSKMIDSDEERSEESSDDGQFSSGYEQHFMPNPLEIRQN</sequence>
<dbReference type="Gene3D" id="2.60.40.10">
    <property type="entry name" value="Immunoglobulins"/>
    <property type="match status" value="5"/>
</dbReference>
<dbReference type="SMART" id="SM00060">
    <property type="entry name" value="FN3"/>
    <property type="match status" value="4"/>
</dbReference>
<reference evidence="14" key="1">
    <citation type="submission" date="2016-05" db="EMBL/GenBank/DDBJ databases">
        <authorList>
            <person name="Lavstsen T."/>
            <person name="Jespersen J.S."/>
        </authorList>
    </citation>
    <scope>NUCLEOTIDE SEQUENCE</scope>
    <source>
        <tissue evidence="14">Brain</tissue>
    </source>
</reference>
<accession>A0A1A8BKD0</accession>
<evidence type="ECO:0000256" key="4">
    <source>
        <dbReference type="ARBA" id="ARBA00022729"/>
    </source>
</evidence>
<dbReference type="SUPFAM" id="SSF49265">
    <property type="entry name" value="Fibronectin type III"/>
    <property type="match status" value="3"/>
</dbReference>
<evidence type="ECO:0000256" key="10">
    <source>
        <dbReference type="SAM" id="MobiDB-lite"/>
    </source>
</evidence>
<evidence type="ECO:0000256" key="11">
    <source>
        <dbReference type="SAM" id="Phobius"/>
    </source>
</evidence>
<feature type="compositionally biased region" description="Basic and acidic residues" evidence="10">
    <location>
        <begin position="638"/>
        <end position="664"/>
    </location>
</feature>
<keyword evidence="9" id="KW-0325">Glycoprotein</keyword>
<dbReference type="GO" id="GO:0005886">
    <property type="term" value="C:plasma membrane"/>
    <property type="evidence" value="ECO:0007669"/>
    <property type="project" value="UniProtKB-ARBA"/>
</dbReference>
<keyword evidence="4 12" id="KW-0732">Signal</keyword>
<protein>
    <submittedName>
        <fullName evidence="14">Interleukin 12 receptor, beta 2a, like</fullName>
    </submittedName>
</protein>
<evidence type="ECO:0000256" key="7">
    <source>
        <dbReference type="ARBA" id="ARBA00023136"/>
    </source>
</evidence>
<feature type="domain" description="Fibronectin type-III" evidence="13">
    <location>
        <begin position="326"/>
        <end position="423"/>
    </location>
</feature>
<keyword evidence="5" id="KW-0677">Repeat</keyword>
<organism evidence="14">
    <name type="scientific">Nothobranchius kadleci</name>
    <name type="common">African annual killifish</name>
    <dbReference type="NCBI Taxonomy" id="1051664"/>
    <lineage>
        <taxon>Eukaryota</taxon>
        <taxon>Metazoa</taxon>
        <taxon>Chordata</taxon>
        <taxon>Craniata</taxon>
        <taxon>Vertebrata</taxon>
        <taxon>Euteleostomi</taxon>
        <taxon>Actinopterygii</taxon>
        <taxon>Neopterygii</taxon>
        <taxon>Teleostei</taxon>
        <taxon>Neoteleostei</taxon>
        <taxon>Acanthomorphata</taxon>
        <taxon>Ovalentaria</taxon>
        <taxon>Atherinomorphae</taxon>
        <taxon>Cyprinodontiformes</taxon>
        <taxon>Nothobranchiidae</taxon>
        <taxon>Nothobranchius</taxon>
    </lineage>
</organism>
<reference evidence="14" key="2">
    <citation type="submission" date="2016-06" db="EMBL/GenBank/DDBJ databases">
        <title>The genome of a short-lived fish provides insights into sex chromosome evolution and the genetic control of aging.</title>
        <authorList>
            <person name="Reichwald K."/>
            <person name="Felder M."/>
            <person name="Petzold A."/>
            <person name="Koch P."/>
            <person name="Groth M."/>
            <person name="Platzer M."/>
        </authorList>
    </citation>
    <scope>NUCLEOTIDE SEQUENCE</scope>
    <source>
        <tissue evidence="14">Brain</tissue>
    </source>
</reference>
<comment type="subcellular location">
    <subcellularLocation>
        <location evidence="1">Membrane</location>
        <topology evidence="1">Single-pass type I membrane protein</topology>
    </subcellularLocation>
</comment>
<evidence type="ECO:0000256" key="5">
    <source>
        <dbReference type="ARBA" id="ARBA00022737"/>
    </source>
</evidence>
<evidence type="ECO:0000256" key="12">
    <source>
        <dbReference type="SAM" id="SignalP"/>
    </source>
</evidence>
<keyword evidence="8 14" id="KW-0675">Receptor</keyword>
<feature type="compositionally biased region" description="Acidic residues" evidence="10">
    <location>
        <begin position="665"/>
        <end position="675"/>
    </location>
</feature>
<evidence type="ECO:0000256" key="6">
    <source>
        <dbReference type="ARBA" id="ARBA00022989"/>
    </source>
</evidence>
<name>A0A1A8BKD0_NOTKA</name>
<feature type="chain" id="PRO_5008366779" evidence="12">
    <location>
        <begin position="25"/>
        <end position="697"/>
    </location>
</feature>
<evidence type="ECO:0000256" key="3">
    <source>
        <dbReference type="ARBA" id="ARBA00022692"/>
    </source>
</evidence>
<feature type="signal peptide" evidence="12">
    <location>
        <begin position="1"/>
        <end position="24"/>
    </location>
</feature>
<dbReference type="InterPro" id="IPR013783">
    <property type="entry name" value="Ig-like_fold"/>
</dbReference>
<dbReference type="AlphaFoldDB" id="A0A1A8BKD0"/>
<dbReference type="InterPro" id="IPR052672">
    <property type="entry name" value="Type1_Cytokine_Rcpt_Type2"/>
</dbReference>
<gene>
    <name evidence="14" type="primary">IL12RB2L</name>
</gene>
<keyword evidence="6 11" id="KW-1133">Transmembrane helix</keyword>
<dbReference type="PROSITE" id="PS50853">
    <property type="entry name" value="FN3"/>
    <property type="match status" value="3"/>
</dbReference>
<dbReference type="PANTHER" id="PTHR48423">
    <property type="entry name" value="INTERLEUKIN-27 RECEPTOR SUBUNIT ALPHA"/>
    <property type="match status" value="1"/>
</dbReference>
<keyword evidence="3 11" id="KW-0812">Transmembrane</keyword>
<evidence type="ECO:0000256" key="1">
    <source>
        <dbReference type="ARBA" id="ARBA00004479"/>
    </source>
</evidence>
<feature type="transmembrane region" description="Helical" evidence="11">
    <location>
        <begin position="528"/>
        <end position="550"/>
    </location>
</feature>
<dbReference type="CDD" id="cd00063">
    <property type="entry name" value="FN3"/>
    <property type="match status" value="3"/>
</dbReference>
<dbReference type="InterPro" id="IPR003961">
    <property type="entry name" value="FN3_dom"/>
</dbReference>
<dbReference type="PANTHER" id="PTHR48423:SF1">
    <property type="entry name" value="INTERLEUKIN-27 RECEPTOR SUBUNIT ALPHA"/>
    <property type="match status" value="1"/>
</dbReference>
<keyword evidence="7 11" id="KW-0472">Membrane</keyword>
<evidence type="ECO:0000256" key="9">
    <source>
        <dbReference type="ARBA" id="ARBA00023180"/>
    </source>
</evidence>
<evidence type="ECO:0000313" key="14">
    <source>
        <dbReference type="EMBL" id="SBP68077.1"/>
    </source>
</evidence>
<comment type="similarity">
    <text evidence="2">Belongs to the type I cytokine receptor family. Type 2 subfamily.</text>
</comment>
<feature type="domain" description="Fibronectin type-III" evidence="13">
    <location>
        <begin position="424"/>
        <end position="524"/>
    </location>
</feature>
<feature type="region of interest" description="Disordered" evidence="10">
    <location>
        <begin position="636"/>
        <end position="697"/>
    </location>
</feature>
<feature type="domain" description="Fibronectin type-III" evidence="13">
    <location>
        <begin position="125"/>
        <end position="219"/>
    </location>
</feature>
<proteinExistence type="inferred from homology"/>
<evidence type="ECO:0000256" key="8">
    <source>
        <dbReference type="ARBA" id="ARBA00023170"/>
    </source>
</evidence>
<dbReference type="EMBL" id="HADZ01004136">
    <property type="protein sequence ID" value="SBP68077.1"/>
    <property type="molecule type" value="Transcribed_RNA"/>
</dbReference>